<dbReference type="GO" id="GO:0007169">
    <property type="term" value="P:cell surface receptor protein tyrosine kinase signaling pathway"/>
    <property type="evidence" value="ECO:0007669"/>
    <property type="project" value="TreeGrafter"/>
</dbReference>
<dbReference type="Pfam" id="PF02174">
    <property type="entry name" value="IRS"/>
    <property type="match status" value="1"/>
</dbReference>
<dbReference type="SMART" id="SM01244">
    <property type="entry name" value="IRS"/>
    <property type="match status" value="1"/>
</dbReference>
<dbReference type="GO" id="GO:0043410">
    <property type="term" value="P:positive regulation of MAPK cascade"/>
    <property type="evidence" value="ECO:0007669"/>
    <property type="project" value="TreeGrafter"/>
</dbReference>
<dbReference type="Gene3D" id="2.30.29.30">
    <property type="entry name" value="Pleckstrin-homology domain (PH domain)/Phosphotyrosine-binding domain (PTB)"/>
    <property type="match status" value="2"/>
</dbReference>
<dbReference type="Proteomes" id="UP001152799">
    <property type="component" value="Chromosome 2"/>
</dbReference>
<dbReference type="SMART" id="SM00310">
    <property type="entry name" value="PTBI"/>
    <property type="match status" value="1"/>
</dbReference>
<dbReference type="PANTHER" id="PTHR21258:SF62">
    <property type="entry name" value="INSULIN RECEPTOR SUBSTRATE 1"/>
    <property type="match status" value="1"/>
</dbReference>
<dbReference type="AlphaFoldDB" id="A0A9N9MN64"/>
<sequence>MTMTLNCYLGATMETDEPVYRGFLLLPPTGKLIKKKDKRYCLLYKRSSSGVGRLETYENESMTGQPKIFTLEDVIKITPKHGNVINIITKNSDIDYGTMPGETLDNWFQAFKSVAFPDETTFFNGIEQDNDLYCPAEEGVFPVKVLGSDAAERCNLANKSFTLVITASALQLRNEKKKLLYTWPFSYIRKYGYNKSGQFTFEAGRKCASGEGLFYLENPNHEDIYKCLFARMKSMKKLLNAESMSSLIDSSDMLQVASFMEPGSRNPLPPSMSTRSSFRESTQALICSSSESLFPLKTIPKKPPRKTLPFCKNAPTVNLDIGTEYVYFPQKYDTVESRKDAWKTMGVEIPLHSEAVPPADSEPVYCSWGDAPTTPLRQSKKVPNKSIENLTESIYEIDLTEKTTAPTVIPEDLQLEGLDASYDHLNFFGQSSVITSSDYKQVITPTSGNKSQLDLDLYEEVNVMEAARSADDSHLGYAMIKKNNSNNAYEECENDRVAHQLKNQQLYAVISKPKRV</sequence>
<organism evidence="2 3">
    <name type="scientific">Ceutorhynchus assimilis</name>
    <name type="common">cabbage seed weevil</name>
    <dbReference type="NCBI Taxonomy" id="467358"/>
    <lineage>
        <taxon>Eukaryota</taxon>
        <taxon>Metazoa</taxon>
        <taxon>Ecdysozoa</taxon>
        <taxon>Arthropoda</taxon>
        <taxon>Hexapoda</taxon>
        <taxon>Insecta</taxon>
        <taxon>Pterygota</taxon>
        <taxon>Neoptera</taxon>
        <taxon>Endopterygota</taxon>
        <taxon>Coleoptera</taxon>
        <taxon>Polyphaga</taxon>
        <taxon>Cucujiformia</taxon>
        <taxon>Curculionidae</taxon>
        <taxon>Ceutorhynchinae</taxon>
        <taxon>Ceutorhynchus</taxon>
    </lineage>
</organism>
<evidence type="ECO:0000313" key="3">
    <source>
        <dbReference type="Proteomes" id="UP001152799"/>
    </source>
</evidence>
<dbReference type="SUPFAM" id="SSF50729">
    <property type="entry name" value="PH domain-like"/>
    <property type="match status" value="2"/>
</dbReference>
<dbReference type="InterPro" id="IPR011993">
    <property type="entry name" value="PH-like_dom_sf"/>
</dbReference>
<name>A0A9N9MN64_9CUCU</name>
<evidence type="ECO:0000313" key="2">
    <source>
        <dbReference type="EMBL" id="CAG9765226.1"/>
    </source>
</evidence>
<protein>
    <recommendedName>
        <fullName evidence="1">IRS-type PTB domain-containing protein</fullName>
    </recommendedName>
</protein>
<dbReference type="GO" id="GO:0005737">
    <property type="term" value="C:cytoplasm"/>
    <property type="evidence" value="ECO:0007669"/>
    <property type="project" value="TreeGrafter"/>
</dbReference>
<evidence type="ECO:0000259" key="1">
    <source>
        <dbReference type="PROSITE" id="PS51064"/>
    </source>
</evidence>
<gene>
    <name evidence="2" type="ORF">CEUTPL_LOCUS5840</name>
</gene>
<dbReference type="PANTHER" id="PTHR21258">
    <property type="entry name" value="DOCKING PROTEIN RELATED"/>
    <property type="match status" value="1"/>
</dbReference>
<dbReference type="OrthoDB" id="6243387at2759"/>
<dbReference type="PROSITE" id="PS51064">
    <property type="entry name" value="IRS_PTB"/>
    <property type="match status" value="1"/>
</dbReference>
<dbReference type="InterPro" id="IPR002404">
    <property type="entry name" value="IRS_PTB"/>
</dbReference>
<feature type="domain" description="IRS-type PTB" evidence="1">
    <location>
        <begin position="137"/>
        <end position="242"/>
    </location>
</feature>
<dbReference type="GO" id="GO:0007265">
    <property type="term" value="P:Ras protein signal transduction"/>
    <property type="evidence" value="ECO:0007669"/>
    <property type="project" value="TreeGrafter"/>
</dbReference>
<keyword evidence="3" id="KW-1185">Reference proteome</keyword>
<reference evidence="2" key="1">
    <citation type="submission" date="2022-01" db="EMBL/GenBank/DDBJ databases">
        <authorList>
            <person name="King R."/>
        </authorList>
    </citation>
    <scope>NUCLEOTIDE SEQUENCE</scope>
</reference>
<dbReference type="EMBL" id="OU892278">
    <property type="protein sequence ID" value="CAG9765226.1"/>
    <property type="molecule type" value="Genomic_DNA"/>
</dbReference>
<proteinExistence type="predicted"/>
<accession>A0A9N9MN64</accession>
<dbReference type="InterPro" id="IPR050996">
    <property type="entry name" value="Docking_Protein_DOK"/>
</dbReference>